<proteinExistence type="predicted"/>
<dbReference type="EMBL" id="BARV01020692">
    <property type="protein sequence ID" value="GAI30124.1"/>
    <property type="molecule type" value="Genomic_DNA"/>
</dbReference>
<comment type="caution">
    <text evidence="1">The sequence shown here is derived from an EMBL/GenBank/DDBJ whole genome shotgun (WGS) entry which is preliminary data.</text>
</comment>
<protein>
    <submittedName>
        <fullName evidence="1">Uncharacterized protein</fullName>
    </submittedName>
</protein>
<evidence type="ECO:0000313" key="1">
    <source>
        <dbReference type="EMBL" id="GAI30124.1"/>
    </source>
</evidence>
<name>X1PGV1_9ZZZZ</name>
<sequence>EKEKKETVSTVGEKKRKKTRMVRKKSPAIWGRVVDIEWKGDDYLSQQLNLDYQLKDILLQIDFKKLKSNITIFPEPKYEYARVRTSYLLPSLDLFEAIDIIAKYIKSE</sequence>
<dbReference type="AlphaFoldDB" id="X1PGV1"/>
<reference evidence="1" key="1">
    <citation type="journal article" date="2014" name="Front. Microbiol.">
        <title>High frequency of phylogenetically diverse reductive dehalogenase-homologous genes in deep subseafloor sedimentary metagenomes.</title>
        <authorList>
            <person name="Kawai M."/>
            <person name="Futagami T."/>
            <person name="Toyoda A."/>
            <person name="Takaki Y."/>
            <person name="Nishi S."/>
            <person name="Hori S."/>
            <person name="Arai W."/>
            <person name="Tsubouchi T."/>
            <person name="Morono Y."/>
            <person name="Uchiyama I."/>
            <person name="Ito T."/>
            <person name="Fujiyama A."/>
            <person name="Inagaki F."/>
            <person name="Takami H."/>
        </authorList>
    </citation>
    <scope>NUCLEOTIDE SEQUENCE</scope>
    <source>
        <strain evidence="1">Expedition CK06-06</strain>
    </source>
</reference>
<accession>X1PGV1</accession>
<feature type="non-terminal residue" evidence="1">
    <location>
        <position position="1"/>
    </location>
</feature>
<organism evidence="1">
    <name type="scientific">marine sediment metagenome</name>
    <dbReference type="NCBI Taxonomy" id="412755"/>
    <lineage>
        <taxon>unclassified sequences</taxon>
        <taxon>metagenomes</taxon>
        <taxon>ecological metagenomes</taxon>
    </lineage>
</organism>
<gene>
    <name evidence="1" type="ORF">S06H3_34463</name>
</gene>